<keyword evidence="2" id="KW-0238">DNA-binding</keyword>
<dbReference type="InterPro" id="IPR011711">
    <property type="entry name" value="GntR_C"/>
</dbReference>
<organism evidence="5 6">
    <name type="scientific">Actinomadura fibrosa</name>
    <dbReference type="NCBI Taxonomy" id="111802"/>
    <lineage>
        <taxon>Bacteria</taxon>
        <taxon>Bacillati</taxon>
        <taxon>Actinomycetota</taxon>
        <taxon>Actinomycetes</taxon>
        <taxon>Streptosporangiales</taxon>
        <taxon>Thermomonosporaceae</taxon>
        <taxon>Actinomadura</taxon>
    </lineage>
</organism>
<dbReference type="SMART" id="SM00345">
    <property type="entry name" value="HTH_GNTR"/>
    <property type="match status" value="1"/>
</dbReference>
<evidence type="ECO:0000313" key="5">
    <source>
        <dbReference type="EMBL" id="MFD0684470.1"/>
    </source>
</evidence>
<dbReference type="InterPro" id="IPR000485">
    <property type="entry name" value="AsnC-type_HTH_dom"/>
</dbReference>
<dbReference type="PANTHER" id="PTHR43537">
    <property type="entry name" value="TRANSCRIPTIONAL REGULATOR, GNTR FAMILY"/>
    <property type="match status" value="1"/>
</dbReference>
<keyword evidence="1" id="KW-0805">Transcription regulation</keyword>
<evidence type="ECO:0000259" key="4">
    <source>
        <dbReference type="PROSITE" id="PS50949"/>
    </source>
</evidence>
<accession>A0ABW2XFS1</accession>
<keyword evidence="6" id="KW-1185">Reference proteome</keyword>
<dbReference type="PRINTS" id="PR00035">
    <property type="entry name" value="HTHGNTR"/>
</dbReference>
<evidence type="ECO:0000313" key="6">
    <source>
        <dbReference type="Proteomes" id="UP001597063"/>
    </source>
</evidence>
<dbReference type="SUPFAM" id="SSF46785">
    <property type="entry name" value="Winged helix' DNA-binding domain"/>
    <property type="match status" value="1"/>
</dbReference>
<dbReference type="PANTHER" id="PTHR43537:SF24">
    <property type="entry name" value="GLUCONATE OPERON TRANSCRIPTIONAL REPRESSOR"/>
    <property type="match status" value="1"/>
</dbReference>
<dbReference type="InterPro" id="IPR008920">
    <property type="entry name" value="TF_FadR/GntR_C"/>
</dbReference>
<evidence type="ECO:0000256" key="1">
    <source>
        <dbReference type="ARBA" id="ARBA00023015"/>
    </source>
</evidence>
<dbReference type="RefSeq" id="WP_131763934.1">
    <property type="nucleotide sequence ID" value="NZ_CAACUY010000441.1"/>
</dbReference>
<dbReference type="InterPro" id="IPR036388">
    <property type="entry name" value="WH-like_DNA-bd_sf"/>
</dbReference>
<dbReference type="PROSITE" id="PS50949">
    <property type="entry name" value="HTH_GNTR"/>
    <property type="match status" value="1"/>
</dbReference>
<dbReference type="CDD" id="cd07377">
    <property type="entry name" value="WHTH_GntR"/>
    <property type="match status" value="1"/>
</dbReference>
<dbReference type="Proteomes" id="UP001597063">
    <property type="component" value="Unassembled WGS sequence"/>
</dbReference>
<proteinExistence type="predicted"/>
<dbReference type="Pfam" id="PF00392">
    <property type="entry name" value="GntR"/>
    <property type="match status" value="1"/>
</dbReference>
<dbReference type="SMART" id="SM00895">
    <property type="entry name" value="FCD"/>
    <property type="match status" value="1"/>
</dbReference>
<dbReference type="Pfam" id="PF07729">
    <property type="entry name" value="FCD"/>
    <property type="match status" value="1"/>
</dbReference>
<dbReference type="InterPro" id="IPR036390">
    <property type="entry name" value="WH_DNA-bd_sf"/>
</dbReference>
<reference evidence="6" key="1">
    <citation type="journal article" date="2019" name="Int. J. Syst. Evol. Microbiol.">
        <title>The Global Catalogue of Microorganisms (GCM) 10K type strain sequencing project: providing services to taxonomists for standard genome sequencing and annotation.</title>
        <authorList>
            <consortium name="The Broad Institute Genomics Platform"/>
            <consortium name="The Broad Institute Genome Sequencing Center for Infectious Disease"/>
            <person name="Wu L."/>
            <person name="Ma J."/>
        </authorList>
    </citation>
    <scope>NUCLEOTIDE SEQUENCE [LARGE SCALE GENOMIC DNA]</scope>
    <source>
        <strain evidence="6">JCM 9371</strain>
    </source>
</reference>
<dbReference type="SUPFAM" id="SSF48008">
    <property type="entry name" value="GntR ligand-binding domain-like"/>
    <property type="match status" value="1"/>
</dbReference>
<keyword evidence="3" id="KW-0804">Transcription</keyword>
<evidence type="ECO:0000256" key="2">
    <source>
        <dbReference type="ARBA" id="ARBA00023125"/>
    </source>
</evidence>
<gene>
    <name evidence="5" type="ORF">ACFQZM_08190</name>
</gene>
<feature type="domain" description="HTH gntR-type" evidence="4">
    <location>
        <begin position="2"/>
        <end position="69"/>
    </location>
</feature>
<dbReference type="Gene3D" id="1.20.120.530">
    <property type="entry name" value="GntR ligand-binding domain-like"/>
    <property type="match status" value="1"/>
</dbReference>
<name>A0ABW2XFS1_9ACTN</name>
<sequence length="218" mass="23369">MPRATDTAYETLRRMILSGEAAAGSRLGEAELAETLGLSRTPVREALQRLGADGLVEVLPHRGARVVQWTGADLEEIFELRSLLEPYAAARAARLRPDEPVLAELRGMCAAMERAVADGDLARVAQLNARFHAAVIDASGNRRLPGMLTSVMHAPLIVGTFRRYGADAMARSMNHHRELVAAIAAGDPAWAESVMRAHIRAAAAGLGADQGNQTDEET</sequence>
<evidence type="ECO:0000256" key="3">
    <source>
        <dbReference type="ARBA" id="ARBA00023163"/>
    </source>
</evidence>
<dbReference type="InterPro" id="IPR000524">
    <property type="entry name" value="Tscrpt_reg_HTH_GntR"/>
</dbReference>
<dbReference type="Gene3D" id="1.10.10.10">
    <property type="entry name" value="Winged helix-like DNA-binding domain superfamily/Winged helix DNA-binding domain"/>
    <property type="match status" value="1"/>
</dbReference>
<dbReference type="EMBL" id="JBHTGP010000003">
    <property type="protein sequence ID" value="MFD0684470.1"/>
    <property type="molecule type" value="Genomic_DNA"/>
</dbReference>
<protein>
    <submittedName>
        <fullName evidence="5">GntR family transcriptional regulator</fullName>
    </submittedName>
</protein>
<dbReference type="PRINTS" id="PR00033">
    <property type="entry name" value="HTHASNC"/>
</dbReference>
<comment type="caution">
    <text evidence="5">The sequence shown here is derived from an EMBL/GenBank/DDBJ whole genome shotgun (WGS) entry which is preliminary data.</text>
</comment>